<dbReference type="PRINTS" id="PR00722">
    <property type="entry name" value="CHYMOTRYPSIN"/>
</dbReference>
<dbReference type="FunFam" id="2.40.10.10:FF:000120">
    <property type="entry name" value="Putative serine protease"/>
    <property type="match status" value="1"/>
</dbReference>
<dbReference type="PROSITE" id="PS50240">
    <property type="entry name" value="TRYPSIN_DOM"/>
    <property type="match status" value="2"/>
</dbReference>
<accession>A0A1I8GY99</accession>
<dbReference type="FunFam" id="2.40.10.10:FF:000002">
    <property type="entry name" value="Transmembrane protease serine"/>
    <property type="match status" value="1"/>
</dbReference>
<keyword evidence="9" id="KW-1185">Reference proteome</keyword>
<evidence type="ECO:0000256" key="2">
    <source>
        <dbReference type="ARBA" id="ARBA00022729"/>
    </source>
</evidence>
<feature type="chain" id="PRO_5009319756" evidence="7">
    <location>
        <begin position="21"/>
        <end position="707"/>
    </location>
</feature>
<keyword evidence="2 7" id="KW-0732">Signal</keyword>
<comment type="similarity">
    <text evidence="6">Belongs to the peptidase S1 family. CLIP subfamily.</text>
</comment>
<reference evidence="10" key="1">
    <citation type="submission" date="2016-11" db="UniProtKB">
        <authorList>
            <consortium name="WormBaseParasite"/>
        </authorList>
    </citation>
    <scope>IDENTIFICATION</scope>
</reference>
<dbReference type="InterPro" id="IPR009003">
    <property type="entry name" value="Peptidase_S1_PA"/>
</dbReference>
<evidence type="ECO:0000256" key="5">
    <source>
        <dbReference type="ARBA" id="ARBA00023157"/>
    </source>
</evidence>
<sequence>MAAKLLLVVAVFIVVHSAEASVPSYRARSRPAVCYKSLSIDAGKPRRSDDDSERLAGKRIVNGRESRHGKWPWMVSLRSRYLEFYDFVATTAGVPHKNHICGGALISPRWVLSARHCFKDGTVEYRKDGRNIVRYLTKSNPKDWLAVIGEHEILQEDNTELEIPIEKIFLSPIYEASPNAEPYHQDMALLKLSRPVPLSEYAQPACLEEPGQAAKPGDSCFIAGWGSVITGARVHSSVLRHAKVDVLNPVHCQTYNWMEPGSFKPGELCAAGLSHATDACQFDSGGPLMCYNSARKGWFLSGIISRGVGCANEYFPGIYANVTANIDWIEKTMASEFVISSRQEKSMSKAVTPSFALACVLVGLWFGCCSGAATRMTLEGIRQQLANCGKSHYESPEAFADWPIAESPNSLLSAIAAIDAPPENAPAETVEKRIVGGILSQRGQWPWLVSLRNDNKMLHEVFDKLYKIKVHGRHYCGGVLIHPQWVLTAKHCFTNRDLDFLTRSLMLDLEADSPCAWTAVVGEHEIGRQDNTELERAIRKIFLAPNLTVAEESVDPDLALLRLRRPVPLSRFVRPACLPMEQDRLVPGTDCVVAGWGKTSSLDMHHSERLLHASVKIHDESDCAVAYRNDTINLRPGEICAAGEDYATDACQFDSGGPLMCRQRNGWTVSGIVSRGKDCAMRGYPGIYANVTASIDWIARVLHEHQI</sequence>
<dbReference type="Pfam" id="PF00089">
    <property type="entry name" value="Trypsin"/>
    <property type="match status" value="2"/>
</dbReference>
<feature type="signal peptide" evidence="7">
    <location>
        <begin position="1"/>
        <end position="20"/>
    </location>
</feature>
<dbReference type="WBParaSite" id="maker-uti_cns_0003651-snap-gene-0.4-mRNA-1">
    <property type="protein sequence ID" value="maker-uti_cns_0003651-snap-gene-0.4-mRNA-1"/>
    <property type="gene ID" value="maker-uti_cns_0003651-snap-gene-0.4"/>
</dbReference>
<evidence type="ECO:0000256" key="3">
    <source>
        <dbReference type="ARBA" id="ARBA00022801"/>
    </source>
</evidence>
<dbReference type="AlphaFoldDB" id="A0A1I8GY99"/>
<evidence type="ECO:0000259" key="8">
    <source>
        <dbReference type="PROSITE" id="PS50240"/>
    </source>
</evidence>
<dbReference type="SMART" id="SM00020">
    <property type="entry name" value="Tryp_SPc"/>
    <property type="match status" value="2"/>
</dbReference>
<evidence type="ECO:0000313" key="9">
    <source>
        <dbReference type="Proteomes" id="UP000095280"/>
    </source>
</evidence>
<dbReference type="PANTHER" id="PTHR24252">
    <property type="entry name" value="ACROSIN-RELATED"/>
    <property type="match status" value="1"/>
</dbReference>
<evidence type="ECO:0000256" key="7">
    <source>
        <dbReference type="SAM" id="SignalP"/>
    </source>
</evidence>
<dbReference type="PANTHER" id="PTHR24252:SF7">
    <property type="entry name" value="HYALIN"/>
    <property type="match status" value="1"/>
</dbReference>
<evidence type="ECO:0000256" key="6">
    <source>
        <dbReference type="ARBA" id="ARBA00024195"/>
    </source>
</evidence>
<dbReference type="Proteomes" id="UP000095280">
    <property type="component" value="Unplaced"/>
</dbReference>
<feature type="domain" description="Peptidase S1" evidence="8">
    <location>
        <begin position="60"/>
        <end position="334"/>
    </location>
</feature>
<keyword evidence="4" id="KW-0720">Serine protease</keyword>
<dbReference type="Gene3D" id="2.40.10.10">
    <property type="entry name" value="Trypsin-like serine proteases"/>
    <property type="match status" value="2"/>
</dbReference>
<dbReference type="InterPro" id="IPR001254">
    <property type="entry name" value="Trypsin_dom"/>
</dbReference>
<feature type="domain" description="Peptidase S1" evidence="8">
    <location>
        <begin position="434"/>
        <end position="703"/>
    </location>
</feature>
<protein>
    <submittedName>
        <fullName evidence="10">Peptidase S1 domain-containing protein</fullName>
    </submittedName>
</protein>
<evidence type="ECO:0000256" key="1">
    <source>
        <dbReference type="ARBA" id="ARBA00022670"/>
    </source>
</evidence>
<dbReference type="GO" id="GO:0004252">
    <property type="term" value="F:serine-type endopeptidase activity"/>
    <property type="evidence" value="ECO:0007669"/>
    <property type="project" value="InterPro"/>
</dbReference>
<keyword evidence="5" id="KW-1015">Disulfide bond</keyword>
<dbReference type="InterPro" id="IPR043504">
    <property type="entry name" value="Peptidase_S1_PA_chymotrypsin"/>
</dbReference>
<evidence type="ECO:0000256" key="4">
    <source>
        <dbReference type="ARBA" id="ARBA00022825"/>
    </source>
</evidence>
<organism evidence="9 10">
    <name type="scientific">Macrostomum lignano</name>
    <dbReference type="NCBI Taxonomy" id="282301"/>
    <lineage>
        <taxon>Eukaryota</taxon>
        <taxon>Metazoa</taxon>
        <taxon>Spiralia</taxon>
        <taxon>Lophotrochozoa</taxon>
        <taxon>Platyhelminthes</taxon>
        <taxon>Rhabditophora</taxon>
        <taxon>Macrostomorpha</taxon>
        <taxon>Macrostomida</taxon>
        <taxon>Macrostomidae</taxon>
        <taxon>Macrostomum</taxon>
    </lineage>
</organism>
<keyword evidence="1" id="KW-0645">Protease</keyword>
<dbReference type="InterPro" id="IPR001314">
    <property type="entry name" value="Peptidase_S1A"/>
</dbReference>
<proteinExistence type="inferred from homology"/>
<dbReference type="CDD" id="cd00190">
    <property type="entry name" value="Tryp_SPc"/>
    <property type="match status" value="2"/>
</dbReference>
<dbReference type="SUPFAM" id="SSF50494">
    <property type="entry name" value="Trypsin-like serine proteases"/>
    <property type="match status" value="2"/>
</dbReference>
<evidence type="ECO:0000313" key="10">
    <source>
        <dbReference type="WBParaSite" id="maker-uti_cns_0003651-snap-gene-0.4-mRNA-1"/>
    </source>
</evidence>
<keyword evidence="3" id="KW-0378">Hydrolase</keyword>
<dbReference type="GO" id="GO:0006508">
    <property type="term" value="P:proteolysis"/>
    <property type="evidence" value="ECO:0007669"/>
    <property type="project" value="UniProtKB-KW"/>
</dbReference>
<name>A0A1I8GY99_9PLAT</name>